<evidence type="ECO:0000259" key="7">
    <source>
        <dbReference type="PROSITE" id="PS51462"/>
    </source>
</evidence>
<dbReference type="RefSeq" id="XP_014471701.1">
    <property type="nucleotide sequence ID" value="XM_014616215.1"/>
</dbReference>
<evidence type="ECO:0000256" key="1">
    <source>
        <dbReference type="ARBA" id="ARBA00001936"/>
    </source>
</evidence>
<evidence type="ECO:0000256" key="5">
    <source>
        <dbReference type="ARBA" id="ARBA00022842"/>
    </source>
</evidence>
<dbReference type="RefSeq" id="XP_014471702.1">
    <property type="nucleotide sequence ID" value="XM_014616216.1"/>
</dbReference>
<sequence length="259" mass="29291">MRLLLVPSFRSMLRAFSVAHEHCTTMSNPGLKVEVVLSPSNRKSCIEKLKSFHFPTVQKPVPEAAVLVPLCIHNGELGLLYTLRSMKLSTNRGEVSFPGGKRDKEDVDLIETALRETWEELKIPKDKIDVWTEGSMIGKTTVNVMPVLAYVGEIVVENLEINRDEVEEAFVISLQKLCDPKFFNYTTYRNNLMLPNFLGGKHRVWGFTGAITHVVLQCLIPKAYQNVLYFLPKNTKNPNISDIDAENKSTNKKNTLSKI</sequence>
<dbReference type="InterPro" id="IPR015797">
    <property type="entry name" value="NUDIX_hydrolase-like_dom_sf"/>
</dbReference>
<dbReference type="InterPro" id="IPR045121">
    <property type="entry name" value="CoAse"/>
</dbReference>
<evidence type="ECO:0000256" key="6">
    <source>
        <dbReference type="ARBA" id="ARBA00023211"/>
    </source>
</evidence>
<dbReference type="PANTHER" id="PTHR12992">
    <property type="entry name" value="NUDIX HYDROLASE"/>
    <property type="match status" value="1"/>
</dbReference>
<evidence type="ECO:0000256" key="2">
    <source>
        <dbReference type="ARBA" id="ARBA00001946"/>
    </source>
</evidence>
<dbReference type="Proteomes" id="UP000515204">
    <property type="component" value="Unplaced"/>
</dbReference>
<protein>
    <submittedName>
        <fullName evidence="9 10">Nucleoside diphosphate-linked moiety X motif 8, mitochondrial isoform X1</fullName>
    </submittedName>
</protein>
<dbReference type="AlphaFoldDB" id="A0A6P3X017"/>
<reference evidence="9 10" key="1">
    <citation type="submission" date="2025-04" db="UniProtKB">
        <authorList>
            <consortium name="RefSeq"/>
        </authorList>
    </citation>
    <scope>IDENTIFICATION</scope>
</reference>
<feature type="domain" description="Nudix hydrolase" evidence="7">
    <location>
        <begin position="61"/>
        <end position="198"/>
    </location>
</feature>
<organism evidence="8 9">
    <name type="scientific">Dinoponera quadriceps</name>
    <name type="common">South American ant</name>
    <dbReference type="NCBI Taxonomy" id="609295"/>
    <lineage>
        <taxon>Eukaryota</taxon>
        <taxon>Metazoa</taxon>
        <taxon>Ecdysozoa</taxon>
        <taxon>Arthropoda</taxon>
        <taxon>Hexapoda</taxon>
        <taxon>Insecta</taxon>
        <taxon>Pterygota</taxon>
        <taxon>Neoptera</taxon>
        <taxon>Endopterygota</taxon>
        <taxon>Hymenoptera</taxon>
        <taxon>Apocrita</taxon>
        <taxon>Aculeata</taxon>
        <taxon>Formicoidea</taxon>
        <taxon>Formicidae</taxon>
        <taxon>Ponerinae</taxon>
        <taxon>Ponerini</taxon>
        <taxon>Dinoponera</taxon>
    </lineage>
</organism>
<comment type="cofactor">
    <cofactor evidence="1">
        <name>Mn(2+)</name>
        <dbReference type="ChEBI" id="CHEBI:29035"/>
    </cofactor>
</comment>
<comment type="cofactor">
    <cofactor evidence="2">
        <name>Mg(2+)</name>
        <dbReference type="ChEBI" id="CHEBI:18420"/>
    </cofactor>
</comment>
<dbReference type="Pfam" id="PF00293">
    <property type="entry name" value="NUDIX"/>
    <property type="match status" value="1"/>
</dbReference>
<keyword evidence="3" id="KW-0479">Metal-binding</keyword>
<evidence type="ECO:0000313" key="8">
    <source>
        <dbReference type="Proteomes" id="UP000515204"/>
    </source>
</evidence>
<evidence type="ECO:0000313" key="9">
    <source>
        <dbReference type="RefSeq" id="XP_014471701.1"/>
    </source>
</evidence>
<evidence type="ECO:0000256" key="3">
    <source>
        <dbReference type="ARBA" id="ARBA00022723"/>
    </source>
</evidence>
<dbReference type="SUPFAM" id="SSF55811">
    <property type="entry name" value="Nudix"/>
    <property type="match status" value="1"/>
</dbReference>
<dbReference type="OrthoDB" id="206213at2759"/>
<accession>A0A6P3X017</accession>
<dbReference type="GO" id="GO:0010945">
    <property type="term" value="F:coenzyme A diphosphatase activity"/>
    <property type="evidence" value="ECO:0007669"/>
    <property type="project" value="InterPro"/>
</dbReference>
<proteinExistence type="predicted"/>
<dbReference type="PANTHER" id="PTHR12992:SF11">
    <property type="entry name" value="MITOCHONDRIAL COENZYME A DIPHOSPHATASE NUDT8"/>
    <property type="match status" value="1"/>
</dbReference>
<dbReference type="GeneID" id="106742876"/>
<dbReference type="PROSITE" id="PS51462">
    <property type="entry name" value="NUDIX"/>
    <property type="match status" value="1"/>
</dbReference>
<evidence type="ECO:0000313" key="10">
    <source>
        <dbReference type="RefSeq" id="XP_014471702.1"/>
    </source>
</evidence>
<dbReference type="Gene3D" id="3.90.79.10">
    <property type="entry name" value="Nucleoside Triphosphate Pyrophosphohydrolase"/>
    <property type="match status" value="1"/>
</dbReference>
<dbReference type="InterPro" id="IPR000086">
    <property type="entry name" value="NUDIX_hydrolase_dom"/>
</dbReference>
<dbReference type="GO" id="GO:0046872">
    <property type="term" value="F:metal ion binding"/>
    <property type="evidence" value="ECO:0007669"/>
    <property type="project" value="UniProtKB-KW"/>
</dbReference>
<keyword evidence="6" id="KW-0464">Manganese</keyword>
<name>A0A6P3X017_DINQU</name>
<keyword evidence="4" id="KW-0378">Hydrolase</keyword>
<gene>
    <name evidence="9 10" type="primary">LOC106742876</name>
</gene>
<keyword evidence="5" id="KW-0460">Magnesium</keyword>
<dbReference type="CDD" id="cd03426">
    <property type="entry name" value="NUDIX_CoAse_Nudt7"/>
    <property type="match status" value="1"/>
</dbReference>
<dbReference type="KEGG" id="dqu:106742876"/>
<keyword evidence="8" id="KW-1185">Reference proteome</keyword>
<evidence type="ECO:0000256" key="4">
    <source>
        <dbReference type="ARBA" id="ARBA00022801"/>
    </source>
</evidence>